<keyword evidence="5" id="KW-0288">FMN</keyword>
<dbReference type="PRINTS" id="PR00369">
    <property type="entry name" value="FLAVODOXIN"/>
</dbReference>
<evidence type="ECO:0000256" key="6">
    <source>
        <dbReference type="ARBA" id="ARBA00022692"/>
    </source>
</evidence>
<dbReference type="InterPro" id="IPR001709">
    <property type="entry name" value="Flavoprot_Pyr_Nucl_cyt_Rdtase"/>
</dbReference>
<dbReference type="Gene3D" id="1.20.990.10">
    <property type="entry name" value="NADPH-cytochrome p450 Reductase, Chain A, domain 3"/>
    <property type="match status" value="1"/>
</dbReference>
<feature type="region of interest" description="Disordered" evidence="15">
    <location>
        <begin position="73"/>
        <end position="95"/>
    </location>
</feature>
<dbReference type="PANTHER" id="PTHR19384">
    <property type="entry name" value="NITRIC OXIDE SYNTHASE-RELATED"/>
    <property type="match status" value="1"/>
</dbReference>
<evidence type="ECO:0000313" key="19">
    <source>
        <dbReference type="Proteomes" id="UP000823388"/>
    </source>
</evidence>
<dbReference type="InterPro" id="IPR039261">
    <property type="entry name" value="FNR_nucleotide-bd"/>
</dbReference>
<keyword evidence="6" id="KW-0812">Transmembrane</keyword>
<dbReference type="SUPFAM" id="SSF52218">
    <property type="entry name" value="Flavoproteins"/>
    <property type="match status" value="1"/>
</dbReference>
<dbReference type="InterPro" id="IPR008254">
    <property type="entry name" value="Flavodoxin/NO_synth"/>
</dbReference>
<evidence type="ECO:0000256" key="11">
    <source>
        <dbReference type="ARBA" id="ARBA00023002"/>
    </source>
</evidence>
<evidence type="ECO:0000256" key="7">
    <source>
        <dbReference type="ARBA" id="ARBA00022824"/>
    </source>
</evidence>
<keyword evidence="19" id="KW-1185">Reference proteome</keyword>
<evidence type="ECO:0000256" key="2">
    <source>
        <dbReference type="ARBA" id="ARBA00001974"/>
    </source>
</evidence>
<evidence type="ECO:0000256" key="3">
    <source>
        <dbReference type="ARBA" id="ARBA00004131"/>
    </source>
</evidence>
<dbReference type="InterPro" id="IPR001094">
    <property type="entry name" value="Flavdoxin-like"/>
</dbReference>
<feature type="domain" description="FAD-binding FR-type" evidence="17">
    <location>
        <begin position="304"/>
        <end position="557"/>
    </location>
</feature>
<sequence length="657" mass="72368">MDSASAGLKPSALDLLAALLTGRGPEGGGAHWASPLAENRHLLVLLTTSLAVLVGCGVALLVRRSAAPRAGLAAQAQPRPLAAKPRDEPDPDDGRQRVVIFFGTQTGTAEGFAKALAEEAKARYDRAVFKVVDLDDYAAEDEEYEEKLKKENIALFFLATYGDGEPTDNAARFYKWLSEGNGRGEWLSNLRFGVFGLGNRQYEHFNKIGKMVDQLLAEQGGKRIVPVGLGDDDQCIEDDFNAWKELLWPELDKLLRQEDDSSAAATPYTAAIPEYIVVFVKPEDATNINKSFSLSNGHAVYDIQHPCRANVAVRRELHTPASDRSCIHLEFDISGTGLKYETGDHVGVYAENCIEIVEEAEKLLGYSPDTLFSIYADQEDGTPLCGGSLPPPFPSPCTVRTALTRYADLLNSPKKSALLALATHASDPKEAERLRHLASPAGKKEYSQWIVTSQRSLLEVMSEFPSAKPPLGVFFAAISPRLQPRYYSISSSPRMAPTRIHVTCALVYGPTPTGRIHKGVCSTWMKERLALKEAGVELGRAILFFGCRNQKMDFIYEDELNNFVDTGALSELIVAFSREGPTKEYVQHKMAQKAAELWSIISQGGYIYVCGDAKGMARDVHRTLHTIIQEQGSLDNSKTESYVKSLQTEGRYLRDVW</sequence>
<evidence type="ECO:0000256" key="8">
    <source>
        <dbReference type="ARBA" id="ARBA00022827"/>
    </source>
</evidence>
<dbReference type="SUPFAM" id="SSF63380">
    <property type="entry name" value="Riboflavin synthase domain-like"/>
    <property type="match status" value="1"/>
</dbReference>
<dbReference type="EC" id="1.6.2.4" evidence="13"/>
<dbReference type="SUPFAM" id="SSF52343">
    <property type="entry name" value="Ferredoxin reductase-like, C-terminal NADP-linked domain"/>
    <property type="match status" value="1"/>
</dbReference>
<comment type="subcellular location">
    <subcellularLocation>
        <location evidence="3">Endoplasmic reticulum membrane</location>
        <topology evidence="3">Single-pass membrane protein</topology>
        <orientation evidence="3">Cytoplasmic side</orientation>
    </subcellularLocation>
</comment>
<dbReference type="FunFam" id="3.40.50.360:FF:000023">
    <property type="entry name" value="NADPH--cytochrome P450 reductase"/>
    <property type="match status" value="1"/>
</dbReference>
<keyword evidence="12" id="KW-0472">Membrane</keyword>
<organism evidence="18 19">
    <name type="scientific">Panicum virgatum</name>
    <name type="common">Blackwell switchgrass</name>
    <dbReference type="NCBI Taxonomy" id="38727"/>
    <lineage>
        <taxon>Eukaryota</taxon>
        <taxon>Viridiplantae</taxon>
        <taxon>Streptophyta</taxon>
        <taxon>Embryophyta</taxon>
        <taxon>Tracheophyta</taxon>
        <taxon>Spermatophyta</taxon>
        <taxon>Magnoliopsida</taxon>
        <taxon>Liliopsida</taxon>
        <taxon>Poales</taxon>
        <taxon>Poaceae</taxon>
        <taxon>PACMAD clade</taxon>
        <taxon>Panicoideae</taxon>
        <taxon>Panicodae</taxon>
        <taxon>Paniceae</taxon>
        <taxon>Panicinae</taxon>
        <taxon>Panicum</taxon>
        <taxon>Panicum sect. Hiantes</taxon>
    </lineage>
</organism>
<dbReference type="Proteomes" id="UP000823388">
    <property type="component" value="Chromosome 2N"/>
</dbReference>
<dbReference type="AlphaFoldDB" id="A0A8T0VJ48"/>
<dbReference type="GO" id="GO:0050660">
    <property type="term" value="F:flavin adenine dinucleotide binding"/>
    <property type="evidence" value="ECO:0007669"/>
    <property type="project" value="TreeGrafter"/>
</dbReference>
<evidence type="ECO:0000256" key="14">
    <source>
        <dbReference type="ARBA" id="ARBA00052261"/>
    </source>
</evidence>
<dbReference type="Gene3D" id="2.40.30.10">
    <property type="entry name" value="Translation factors"/>
    <property type="match status" value="1"/>
</dbReference>
<keyword evidence="9" id="KW-0521">NADP</keyword>
<dbReference type="FunFam" id="3.40.50.80:FF:000001">
    <property type="entry name" value="NADPH--cytochrome P450 reductase 1"/>
    <property type="match status" value="1"/>
</dbReference>
<evidence type="ECO:0000256" key="5">
    <source>
        <dbReference type="ARBA" id="ARBA00022643"/>
    </source>
</evidence>
<dbReference type="PANTHER" id="PTHR19384:SF17">
    <property type="entry name" value="NADPH--CYTOCHROME P450 REDUCTASE"/>
    <property type="match status" value="1"/>
</dbReference>
<dbReference type="Pfam" id="PF00258">
    <property type="entry name" value="Flavodoxin_1"/>
    <property type="match status" value="1"/>
</dbReference>
<dbReference type="GO" id="GO:0005829">
    <property type="term" value="C:cytosol"/>
    <property type="evidence" value="ECO:0007669"/>
    <property type="project" value="TreeGrafter"/>
</dbReference>
<evidence type="ECO:0000256" key="12">
    <source>
        <dbReference type="ARBA" id="ARBA00023136"/>
    </source>
</evidence>
<evidence type="ECO:0000313" key="18">
    <source>
        <dbReference type="EMBL" id="KAG2636791.1"/>
    </source>
</evidence>
<evidence type="ECO:0000256" key="9">
    <source>
        <dbReference type="ARBA" id="ARBA00022857"/>
    </source>
</evidence>
<dbReference type="PROSITE" id="PS51384">
    <property type="entry name" value="FAD_FR"/>
    <property type="match status" value="1"/>
</dbReference>
<dbReference type="Gene3D" id="3.40.50.360">
    <property type="match status" value="1"/>
</dbReference>
<evidence type="ECO:0000256" key="4">
    <source>
        <dbReference type="ARBA" id="ARBA00022630"/>
    </source>
</evidence>
<proteinExistence type="predicted"/>
<comment type="cofactor">
    <cofactor evidence="1">
        <name>FMN</name>
        <dbReference type="ChEBI" id="CHEBI:58210"/>
    </cofactor>
</comment>
<dbReference type="GO" id="GO:0005789">
    <property type="term" value="C:endoplasmic reticulum membrane"/>
    <property type="evidence" value="ECO:0007669"/>
    <property type="project" value="UniProtKB-SubCell"/>
</dbReference>
<dbReference type="InterPro" id="IPR017927">
    <property type="entry name" value="FAD-bd_FR_type"/>
</dbReference>
<name>A0A8T0VJ48_PANVG</name>
<keyword evidence="11" id="KW-0560">Oxidoreductase</keyword>
<comment type="cofactor">
    <cofactor evidence="2">
        <name>FAD</name>
        <dbReference type="ChEBI" id="CHEBI:57692"/>
    </cofactor>
</comment>
<dbReference type="InterPro" id="IPR023173">
    <property type="entry name" value="NADPH_Cyt_P450_Rdtase_alpha"/>
</dbReference>
<keyword evidence="4" id="KW-0285">Flavoprotein</keyword>
<comment type="catalytic activity">
    <reaction evidence="14">
        <text>2 oxidized [cytochrome P450] + NADPH = 2 reduced [cytochrome P450] + NADP(+) + H(+)</text>
        <dbReference type="Rhea" id="RHEA:24040"/>
        <dbReference type="Rhea" id="RHEA-COMP:14627"/>
        <dbReference type="Rhea" id="RHEA-COMP:14628"/>
        <dbReference type="ChEBI" id="CHEBI:15378"/>
        <dbReference type="ChEBI" id="CHEBI:55376"/>
        <dbReference type="ChEBI" id="CHEBI:57783"/>
        <dbReference type="ChEBI" id="CHEBI:58349"/>
        <dbReference type="ChEBI" id="CHEBI:60344"/>
        <dbReference type="EC" id="1.6.2.4"/>
    </reaction>
    <physiologicalReaction direction="left-to-right" evidence="14">
        <dbReference type="Rhea" id="RHEA:24041"/>
    </physiologicalReaction>
</comment>
<evidence type="ECO:0000256" key="13">
    <source>
        <dbReference type="ARBA" id="ARBA00023797"/>
    </source>
</evidence>
<gene>
    <name evidence="18" type="ORF">PVAP13_2NG472900</name>
</gene>
<evidence type="ECO:0000256" key="10">
    <source>
        <dbReference type="ARBA" id="ARBA00022989"/>
    </source>
</evidence>
<dbReference type="GO" id="GO:0010181">
    <property type="term" value="F:FMN binding"/>
    <property type="evidence" value="ECO:0007669"/>
    <property type="project" value="InterPro"/>
</dbReference>
<reference evidence="18" key="1">
    <citation type="submission" date="2020-05" db="EMBL/GenBank/DDBJ databases">
        <title>WGS assembly of Panicum virgatum.</title>
        <authorList>
            <person name="Lovell J.T."/>
            <person name="Jenkins J."/>
            <person name="Shu S."/>
            <person name="Juenger T.E."/>
            <person name="Schmutz J."/>
        </authorList>
    </citation>
    <scope>NUCLEOTIDE SEQUENCE</scope>
    <source>
        <strain evidence="18">AP13</strain>
    </source>
</reference>
<feature type="compositionally biased region" description="Basic and acidic residues" evidence="15">
    <location>
        <begin position="84"/>
        <end position="95"/>
    </location>
</feature>
<protein>
    <recommendedName>
        <fullName evidence="13">NADPH--hemoprotein reductase</fullName>
        <ecNumber evidence="13">1.6.2.4</ecNumber>
    </recommendedName>
</protein>
<keyword evidence="8" id="KW-0274">FAD</keyword>
<dbReference type="PROSITE" id="PS50902">
    <property type="entry name" value="FLAVODOXIN_LIKE"/>
    <property type="match status" value="1"/>
</dbReference>
<keyword evidence="7" id="KW-0256">Endoplasmic reticulum</keyword>
<dbReference type="InterPro" id="IPR017938">
    <property type="entry name" value="Riboflavin_synthase-like_b-brl"/>
</dbReference>
<dbReference type="GO" id="GO:0003958">
    <property type="term" value="F:NADPH-hemoprotein reductase activity"/>
    <property type="evidence" value="ECO:0007669"/>
    <property type="project" value="UniProtKB-EC"/>
</dbReference>
<comment type="caution">
    <text evidence="18">The sequence shown here is derived from an EMBL/GenBank/DDBJ whole genome shotgun (WGS) entry which is preliminary data.</text>
</comment>
<keyword evidence="10" id="KW-1133">Transmembrane helix</keyword>
<accession>A0A8T0VJ48</accession>
<dbReference type="EMBL" id="CM029040">
    <property type="protein sequence ID" value="KAG2636791.1"/>
    <property type="molecule type" value="Genomic_DNA"/>
</dbReference>
<dbReference type="PRINTS" id="PR00371">
    <property type="entry name" value="FPNCR"/>
</dbReference>
<evidence type="ECO:0000259" key="17">
    <source>
        <dbReference type="PROSITE" id="PS51384"/>
    </source>
</evidence>
<dbReference type="InterPro" id="IPR003097">
    <property type="entry name" value="CysJ-like_FAD-binding"/>
</dbReference>
<evidence type="ECO:0000256" key="1">
    <source>
        <dbReference type="ARBA" id="ARBA00001917"/>
    </source>
</evidence>
<evidence type="ECO:0000259" key="16">
    <source>
        <dbReference type="PROSITE" id="PS50902"/>
    </source>
</evidence>
<dbReference type="Gene3D" id="3.40.50.80">
    <property type="entry name" value="Nucleotide-binding domain of ferredoxin-NADP reductase (FNR) module"/>
    <property type="match status" value="1"/>
</dbReference>
<dbReference type="FunFam" id="1.20.990.10:FF:000003">
    <property type="entry name" value="NADPH--cytochrome P450 reductase"/>
    <property type="match status" value="1"/>
</dbReference>
<feature type="domain" description="Flavodoxin-like" evidence="16">
    <location>
        <begin position="98"/>
        <end position="248"/>
    </location>
</feature>
<dbReference type="Pfam" id="PF00667">
    <property type="entry name" value="FAD_binding_1"/>
    <property type="match status" value="1"/>
</dbReference>
<dbReference type="InterPro" id="IPR029039">
    <property type="entry name" value="Flavoprotein-like_sf"/>
</dbReference>
<evidence type="ECO:0000256" key="15">
    <source>
        <dbReference type="SAM" id="MobiDB-lite"/>
    </source>
</evidence>
<feature type="compositionally biased region" description="Low complexity" evidence="15">
    <location>
        <begin position="73"/>
        <end position="83"/>
    </location>
</feature>